<feature type="domain" description="Bacterial transcriptional activator" evidence="5">
    <location>
        <begin position="116"/>
        <end position="257"/>
    </location>
</feature>
<evidence type="ECO:0000313" key="7">
    <source>
        <dbReference type="Proteomes" id="UP001595698"/>
    </source>
</evidence>
<proteinExistence type="predicted"/>
<dbReference type="PANTHER" id="PTHR35807:SF1">
    <property type="entry name" value="TRANSCRIPTIONAL REGULATOR REDD"/>
    <property type="match status" value="1"/>
</dbReference>
<evidence type="ECO:0000313" key="6">
    <source>
        <dbReference type="EMBL" id="MFC3984426.1"/>
    </source>
</evidence>
<gene>
    <name evidence="6" type="ORF">ACFOYY_30110</name>
</gene>
<feature type="compositionally biased region" description="Basic and acidic residues" evidence="4">
    <location>
        <begin position="1"/>
        <end position="14"/>
    </location>
</feature>
<dbReference type="InterPro" id="IPR051677">
    <property type="entry name" value="AfsR-DnrI-RedD_regulator"/>
</dbReference>
<dbReference type="Gene3D" id="1.10.8.430">
    <property type="entry name" value="Helical domain of apoptotic protease-activating factors"/>
    <property type="match status" value="1"/>
</dbReference>
<keyword evidence="3" id="KW-0804">Transcription</keyword>
<dbReference type="SUPFAM" id="SSF52540">
    <property type="entry name" value="P-loop containing nucleoside triphosphate hydrolases"/>
    <property type="match status" value="1"/>
</dbReference>
<dbReference type="Proteomes" id="UP001595698">
    <property type="component" value="Unassembled WGS sequence"/>
</dbReference>
<evidence type="ECO:0000256" key="4">
    <source>
        <dbReference type="SAM" id="MobiDB-lite"/>
    </source>
</evidence>
<sequence>MVREAGGRSAERTRARTSRSTGRATRFGFLGAVALWKEDGEVRLSTRRARTVMARLLLSPGQLVSMDALVDGLYGERPVKSARNQIHRGVGELRQQGVLIVEQDGSYLLSTPTEVIDAWRFKSLTESARTAAHPRDKVRLLQEALKVWRGPALAGLDSQVFRAAAEEWEERRLTAIQERFGADLALGNHNDLIPEIRRLTSEHPMREHFSWQLMTACYRAGRTGEAIAAFTRLREELAEQLGIDPSPELRHLYEQILRQEPVPTEDAPVPRQLPPRPLKITGRSWELERIRTALERGSRTVAITGASGSGKTTLALEAAHGSAELFPDGQLYNTEPDDVLPGMLRALGDTRVPKRQDEQNGRLRTLLASRRILIVVENVAGAAQVRSFLPACRECALIVTSRSSLSSLREAVQITLGGLSVDDAWALLADGVGAHRLAAEPEATHRVIELCDGLPLAVDIIAAKLAARPHWDIATLAARLEDPGRILSELRHDDLDIRAALDSGYLSLSPEARTLLRKIGYSGKQDVSVQDASCLEKISPAEAEWRIEALVDARMLTVSGMESGGRFTYHCPPMVLAHSRERALTEDQITELDAAVSRVLTGMEDSTGRH</sequence>
<evidence type="ECO:0000256" key="1">
    <source>
        <dbReference type="ARBA" id="ARBA00022737"/>
    </source>
</evidence>
<dbReference type="SUPFAM" id="SSF48452">
    <property type="entry name" value="TPR-like"/>
    <property type="match status" value="1"/>
</dbReference>
<dbReference type="Pfam" id="PF03704">
    <property type="entry name" value="BTAD"/>
    <property type="match status" value="1"/>
</dbReference>
<protein>
    <submittedName>
        <fullName evidence="6">BTAD domain-containing putative transcriptional regulator</fullName>
    </submittedName>
</protein>
<dbReference type="Gene3D" id="3.40.50.300">
    <property type="entry name" value="P-loop containing nucleotide triphosphate hydrolases"/>
    <property type="match status" value="1"/>
</dbReference>
<dbReference type="InterPro" id="IPR036388">
    <property type="entry name" value="WH-like_DNA-bd_sf"/>
</dbReference>
<evidence type="ECO:0000256" key="2">
    <source>
        <dbReference type="ARBA" id="ARBA00023015"/>
    </source>
</evidence>
<evidence type="ECO:0000259" key="5">
    <source>
        <dbReference type="SMART" id="SM01043"/>
    </source>
</evidence>
<reference evidence="7" key="1">
    <citation type="journal article" date="2019" name="Int. J. Syst. Evol. Microbiol.">
        <title>The Global Catalogue of Microorganisms (GCM) 10K type strain sequencing project: providing services to taxonomists for standard genome sequencing and annotation.</title>
        <authorList>
            <consortium name="The Broad Institute Genomics Platform"/>
            <consortium name="The Broad Institute Genome Sequencing Center for Infectious Disease"/>
            <person name="Wu L."/>
            <person name="Ma J."/>
        </authorList>
    </citation>
    <scope>NUCLEOTIDE SEQUENCE [LARGE SCALE GENOMIC DNA]</scope>
    <source>
        <strain evidence="7">TBRC 7912</strain>
    </source>
</reference>
<dbReference type="SMART" id="SM01043">
    <property type="entry name" value="BTAD"/>
    <property type="match status" value="1"/>
</dbReference>
<comment type="caution">
    <text evidence="6">The sequence shown here is derived from an EMBL/GenBank/DDBJ whole genome shotgun (WGS) entry which is preliminary data.</text>
</comment>
<dbReference type="InterPro" id="IPR027417">
    <property type="entry name" value="P-loop_NTPase"/>
</dbReference>
<dbReference type="Gene3D" id="1.10.10.10">
    <property type="entry name" value="Winged helix-like DNA-binding domain superfamily/Winged helix DNA-binding domain"/>
    <property type="match status" value="1"/>
</dbReference>
<dbReference type="RefSeq" id="WP_362783964.1">
    <property type="nucleotide sequence ID" value="NZ_JBHSBC010000034.1"/>
</dbReference>
<dbReference type="SUPFAM" id="SSF46894">
    <property type="entry name" value="C-terminal effector domain of the bipartite response regulators"/>
    <property type="match status" value="1"/>
</dbReference>
<dbReference type="EMBL" id="JBHSBC010000034">
    <property type="protein sequence ID" value="MFC3984426.1"/>
    <property type="molecule type" value="Genomic_DNA"/>
</dbReference>
<dbReference type="PANTHER" id="PTHR35807">
    <property type="entry name" value="TRANSCRIPTIONAL REGULATOR REDD-RELATED"/>
    <property type="match status" value="1"/>
</dbReference>
<dbReference type="CDD" id="cd15831">
    <property type="entry name" value="BTAD"/>
    <property type="match status" value="1"/>
</dbReference>
<name>A0ABV8F945_9ACTN</name>
<dbReference type="PRINTS" id="PR00364">
    <property type="entry name" value="DISEASERSIST"/>
</dbReference>
<evidence type="ECO:0000256" key="3">
    <source>
        <dbReference type="ARBA" id="ARBA00023163"/>
    </source>
</evidence>
<keyword evidence="1" id="KW-0677">Repeat</keyword>
<dbReference type="InterPro" id="IPR005158">
    <property type="entry name" value="BTAD"/>
</dbReference>
<accession>A0ABV8F945</accession>
<dbReference type="InterPro" id="IPR042197">
    <property type="entry name" value="Apaf_helical"/>
</dbReference>
<keyword evidence="7" id="KW-1185">Reference proteome</keyword>
<dbReference type="Gene3D" id="1.25.40.10">
    <property type="entry name" value="Tetratricopeptide repeat domain"/>
    <property type="match status" value="1"/>
</dbReference>
<dbReference type="InterPro" id="IPR016032">
    <property type="entry name" value="Sig_transdc_resp-reg_C-effctor"/>
</dbReference>
<keyword evidence="2" id="KW-0805">Transcription regulation</keyword>
<dbReference type="InterPro" id="IPR011990">
    <property type="entry name" value="TPR-like_helical_dom_sf"/>
</dbReference>
<feature type="region of interest" description="Disordered" evidence="4">
    <location>
        <begin position="1"/>
        <end position="20"/>
    </location>
</feature>
<dbReference type="Pfam" id="PF00931">
    <property type="entry name" value="NB-ARC"/>
    <property type="match status" value="1"/>
</dbReference>
<organism evidence="6 7">
    <name type="scientific">Streptosporangium jomthongense</name>
    <dbReference type="NCBI Taxonomy" id="1193683"/>
    <lineage>
        <taxon>Bacteria</taxon>
        <taxon>Bacillati</taxon>
        <taxon>Actinomycetota</taxon>
        <taxon>Actinomycetes</taxon>
        <taxon>Streptosporangiales</taxon>
        <taxon>Streptosporangiaceae</taxon>
        <taxon>Streptosporangium</taxon>
    </lineage>
</organism>
<dbReference type="InterPro" id="IPR002182">
    <property type="entry name" value="NB-ARC"/>
</dbReference>